<reference evidence="2 3" key="1">
    <citation type="submission" date="2018-06" db="EMBL/GenBank/DDBJ databases">
        <title>Genomic Encyclopedia of Archaeal and Bacterial Type Strains, Phase II (KMG-II): from individual species to whole genera.</title>
        <authorList>
            <person name="Goeker M."/>
        </authorList>
    </citation>
    <scope>NUCLEOTIDE SEQUENCE [LARGE SCALE GENOMIC DNA]</scope>
    <source>
        <strain evidence="2 3">DSM 23857</strain>
    </source>
</reference>
<dbReference type="RefSeq" id="WP_148707241.1">
    <property type="nucleotide sequence ID" value="NZ_QLLL01000003.1"/>
</dbReference>
<keyword evidence="1" id="KW-0732">Signal</keyword>
<evidence type="ECO:0008006" key="4">
    <source>
        <dbReference type="Google" id="ProtNLM"/>
    </source>
</evidence>
<accession>A0A327QS32</accession>
<keyword evidence="3" id="KW-1185">Reference proteome</keyword>
<dbReference type="AlphaFoldDB" id="A0A327QS32"/>
<feature type="chain" id="PRO_5016241322" description="TraB/GumN family protein" evidence="1">
    <location>
        <begin position="24"/>
        <end position="344"/>
    </location>
</feature>
<evidence type="ECO:0000256" key="1">
    <source>
        <dbReference type="SAM" id="SignalP"/>
    </source>
</evidence>
<protein>
    <recommendedName>
        <fullName evidence="4">TraB/GumN family protein</fullName>
    </recommendedName>
</protein>
<sequence length="344" mass="39006">MKQKVVSCLCLLVSVLFMRSATAQNIHIPVQPGDSTKVVLLSEVHNVGVNKALQYDIIEQLSKKGFRHVLLEMPFSYSIIANGYMKTGDKFLLEQLATTCEQKAFWQKAYALQQTLPPNQQIHFWGLDFEVDKNRIPYWTSALQVLSRFYRYPQELRNIFMNLPPSASKNEVMTAGFEIQTYLQKNFRDTSEGMQLLRILLNRTPKAPKNRDAEMYKAFQEIDVFINQRYETPKYFGAFEVAHVNPANKSAFAMNIQGEASQWRNAVMLIGTQYVHCKASAPGEKVADIENVGMLKGKPAEALDAIAKQTQGAKIEVYDQAIPGLQMMLVIYNSDGEKDKSTCP</sequence>
<dbReference type="SUPFAM" id="SSF159501">
    <property type="entry name" value="EreA/ChaN-like"/>
    <property type="match status" value="1"/>
</dbReference>
<evidence type="ECO:0000313" key="3">
    <source>
        <dbReference type="Proteomes" id="UP000249547"/>
    </source>
</evidence>
<evidence type="ECO:0000313" key="2">
    <source>
        <dbReference type="EMBL" id="RAJ06502.1"/>
    </source>
</evidence>
<feature type="signal peptide" evidence="1">
    <location>
        <begin position="1"/>
        <end position="23"/>
    </location>
</feature>
<name>A0A327QS32_9BACT</name>
<proteinExistence type="predicted"/>
<dbReference type="Proteomes" id="UP000249547">
    <property type="component" value="Unassembled WGS sequence"/>
</dbReference>
<dbReference type="EMBL" id="QLLL01000003">
    <property type="protein sequence ID" value="RAJ06502.1"/>
    <property type="molecule type" value="Genomic_DNA"/>
</dbReference>
<organism evidence="2 3">
    <name type="scientific">Chitinophaga skermanii</name>
    <dbReference type="NCBI Taxonomy" id="331697"/>
    <lineage>
        <taxon>Bacteria</taxon>
        <taxon>Pseudomonadati</taxon>
        <taxon>Bacteroidota</taxon>
        <taxon>Chitinophagia</taxon>
        <taxon>Chitinophagales</taxon>
        <taxon>Chitinophagaceae</taxon>
        <taxon>Chitinophaga</taxon>
    </lineage>
</organism>
<gene>
    <name evidence="2" type="ORF">LX64_01629</name>
</gene>
<comment type="caution">
    <text evidence="2">The sequence shown here is derived from an EMBL/GenBank/DDBJ whole genome shotgun (WGS) entry which is preliminary data.</text>
</comment>